<feature type="domain" description="C2H2-type" evidence="7">
    <location>
        <begin position="654"/>
        <end position="681"/>
    </location>
</feature>
<evidence type="ECO:0000256" key="4">
    <source>
        <dbReference type="ARBA" id="ARBA00022833"/>
    </source>
</evidence>
<evidence type="ECO:0000313" key="8">
    <source>
        <dbReference type="RefSeq" id="XP_028128758.1"/>
    </source>
</evidence>
<accession>A0A6P7F4N2</accession>
<evidence type="ECO:0000256" key="5">
    <source>
        <dbReference type="ARBA" id="ARBA00023242"/>
    </source>
</evidence>
<protein>
    <submittedName>
        <fullName evidence="8">Zinc finger protein 91-like</fullName>
    </submittedName>
</protein>
<dbReference type="FunFam" id="3.30.160.60:FF:000100">
    <property type="entry name" value="Zinc finger 45-like"/>
    <property type="match status" value="1"/>
</dbReference>
<dbReference type="PROSITE" id="PS00028">
    <property type="entry name" value="ZINC_FINGER_C2H2_1"/>
    <property type="match status" value="14"/>
</dbReference>
<organism evidence="8">
    <name type="scientific">Diabrotica virgifera virgifera</name>
    <name type="common">western corn rootworm</name>
    <dbReference type="NCBI Taxonomy" id="50390"/>
    <lineage>
        <taxon>Eukaryota</taxon>
        <taxon>Metazoa</taxon>
        <taxon>Ecdysozoa</taxon>
        <taxon>Arthropoda</taxon>
        <taxon>Hexapoda</taxon>
        <taxon>Insecta</taxon>
        <taxon>Pterygota</taxon>
        <taxon>Neoptera</taxon>
        <taxon>Endopterygota</taxon>
        <taxon>Coleoptera</taxon>
        <taxon>Polyphaga</taxon>
        <taxon>Cucujiformia</taxon>
        <taxon>Chrysomeloidea</taxon>
        <taxon>Chrysomelidae</taxon>
        <taxon>Galerucinae</taxon>
        <taxon>Diabroticina</taxon>
        <taxon>Diabroticites</taxon>
        <taxon>Diabrotica</taxon>
    </lineage>
</organism>
<dbReference type="InterPro" id="IPR036236">
    <property type="entry name" value="Znf_C2H2_sf"/>
</dbReference>
<dbReference type="GO" id="GO:0006355">
    <property type="term" value="P:regulation of DNA-templated transcription"/>
    <property type="evidence" value="ECO:0007669"/>
    <property type="project" value="UniProtKB-ARBA"/>
</dbReference>
<dbReference type="Gene3D" id="3.30.160.60">
    <property type="entry name" value="Classic Zinc Finger"/>
    <property type="match status" value="10"/>
</dbReference>
<evidence type="ECO:0000256" key="2">
    <source>
        <dbReference type="ARBA" id="ARBA00022737"/>
    </source>
</evidence>
<gene>
    <name evidence="8" type="primary">LOC114325034</name>
</gene>
<keyword evidence="3 6" id="KW-0863">Zinc-finger</keyword>
<feature type="domain" description="C2H2-type" evidence="7">
    <location>
        <begin position="522"/>
        <end position="549"/>
    </location>
</feature>
<dbReference type="InParanoid" id="A0A6P7F4N2"/>
<keyword evidence="5" id="KW-0539">Nucleus</keyword>
<dbReference type="AlphaFoldDB" id="A0A6P7F4N2"/>
<dbReference type="PROSITE" id="PS50157">
    <property type="entry name" value="ZINC_FINGER_C2H2_2"/>
    <property type="match status" value="13"/>
</dbReference>
<feature type="domain" description="C2H2-type" evidence="7">
    <location>
        <begin position="362"/>
        <end position="389"/>
    </location>
</feature>
<feature type="domain" description="C2H2-type" evidence="7">
    <location>
        <begin position="307"/>
        <end position="335"/>
    </location>
</feature>
<dbReference type="Pfam" id="PF00096">
    <property type="entry name" value="zf-C2H2"/>
    <property type="match status" value="5"/>
</dbReference>
<keyword evidence="1" id="KW-0479">Metal-binding</keyword>
<feature type="domain" description="C2H2-type" evidence="7">
    <location>
        <begin position="767"/>
        <end position="794"/>
    </location>
</feature>
<dbReference type="GO" id="GO:0008270">
    <property type="term" value="F:zinc ion binding"/>
    <property type="evidence" value="ECO:0007669"/>
    <property type="project" value="UniProtKB-KW"/>
</dbReference>
<feature type="domain" description="C2H2-type" evidence="7">
    <location>
        <begin position="276"/>
        <end position="303"/>
    </location>
</feature>
<evidence type="ECO:0000256" key="3">
    <source>
        <dbReference type="ARBA" id="ARBA00022771"/>
    </source>
</evidence>
<feature type="domain" description="C2H2-type" evidence="7">
    <location>
        <begin position="333"/>
        <end position="361"/>
    </location>
</feature>
<evidence type="ECO:0000256" key="6">
    <source>
        <dbReference type="PROSITE-ProRule" id="PRU00042"/>
    </source>
</evidence>
<sequence length="849" mass="98956">MSTRLLPIQGAPMYYIIVPNNHVSAAVSSQTPLLVKSKPSPPALKVIPKVVMASNTVGSRSSPSLKVIPTKELMNYPTSLSNLLPNQPIAFQSKGPVPKYYANPFDYTPYVKNTLSLTHTQKIAELEKRSQSERNLMQEKAFSWVCKICKKEFHEKELLLDHYEMHKNTTDELGDFDENNDAYNISSKEITCPICMTPYTSISNYQSHVSHKHKPKDHYCETCKYNFTDDYYLSLHNAIHNEDPELYECVVCKKFKTKISRTLYEHIIKEHEKEGMYCNECDKTFSSQTWFESHKIFHVEINEKDSYKCRRCEAKFTTNYYLMQHMQESHTKYKCNECDVTFPYKQNLDDHNRHLHVTAEEFLCNECGKTFTKIANLKTHESTHQIGKAINSSTFLFNSLSSSKSSGAVPLQTQLLVTYKTSPPAHKVIAKVKMESNTVASRSPPSLKVIPTKQLMNYPTTVSKVPPNKPVTTESEDDSPTYVFPFDYTPYVRNTLPSICLRKIAKVMAREEDLTQKKVFAWICKICKDKFHEKKLLLEHYEMHKNTTDKLDDIDENNDAYNISSKDVTCPICMTTYGTTSLFQQHVAHKHKPKDHHCYTCKLTFNDDFYLSLHNTKHNKDPGWYECVICKKFQTKDTMALNEHMTKEHVEEEIYCNECDKTFTSKTWFEDHKIFHVEMNKKDSYECRRCESTFTTNYYLMEHMQESHTKYKCNQCDVTFAYKQNLDVHNRHLHLTEQEFLCNECGKTFPKISSLRLHETLHKKGKHACSVCDKVFTKRNYLKDHLLTHTGEKPHKCDFCDKSFSQRTSVKIHMRIHTGERPYPCSKCKKGHISKAVKDVHERRCNNFK</sequence>
<dbReference type="InterPro" id="IPR050826">
    <property type="entry name" value="Krueppel_C2H2_ZnFinger"/>
</dbReference>
<evidence type="ECO:0000259" key="7">
    <source>
        <dbReference type="PROSITE" id="PS50157"/>
    </source>
</evidence>
<dbReference type="RefSeq" id="XP_028128758.1">
    <property type="nucleotide sequence ID" value="XM_028272957.1"/>
</dbReference>
<feature type="domain" description="C2H2-type" evidence="7">
    <location>
        <begin position="685"/>
        <end position="713"/>
    </location>
</feature>
<dbReference type="FunFam" id="3.30.160.60:FF:002343">
    <property type="entry name" value="Zinc finger protein 33A"/>
    <property type="match status" value="1"/>
</dbReference>
<name>A0A6P7F4N2_DIAVI</name>
<dbReference type="SMART" id="SM00355">
    <property type="entry name" value="ZnF_C2H2"/>
    <property type="match status" value="18"/>
</dbReference>
<dbReference type="PANTHER" id="PTHR24377">
    <property type="entry name" value="IP01015P-RELATED"/>
    <property type="match status" value="1"/>
</dbReference>
<proteinExistence type="predicted"/>
<feature type="domain" description="C2H2-type" evidence="7">
    <location>
        <begin position="711"/>
        <end position="739"/>
    </location>
</feature>
<evidence type="ECO:0000256" key="1">
    <source>
        <dbReference type="ARBA" id="ARBA00022723"/>
    </source>
</evidence>
<dbReference type="Pfam" id="PF13912">
    <property type="entry name" value="zf-C2H2_6"/>
    <property type="match status" value="3"/>
</dbReference>
<feature type="domain" description="C2H2-type" evidence="7">
    <location>
        <begin position="218"/>
        <end position="245"/>
    </location>
</feature>
<feature type="domain" description="C2H2-type" evidence="7">
    <location>
        <begin position="144"/>
        <end position="171"/>
    </location>
</feature>
<dbReference type="KEGG" id="dvv:114325034"/>
<dbReference type="OrthoDB" id="6077919at2759"/>
<keyword evidence="2" id="KW-0677">Repeat</keyword>
<dbReference type="SUPFAM" id="SSF57667">
    <property type="entry name" value="beta-beta-alpha zinc fingers"/>
    <property type="match status" value="6"/>
</dbReference>
<keyword evidence="4" id="KW-0862">Zinc</keyword>
<reference evidence="8" key="1">
    <citation type="submission" date="2025-08" db="UniProtKB">
        <authorList>
            <consortium name="RefSeq"/>
        </authorList>
    </citation>
    <scope>IDENTIFICATION</scope>
    <source>
        <tissue evidence="8">Whole insect</tissue>
    </source>
</reference>
<feature type="domain" description="C2H2-type" evidence="7">
    <location>
        <begin position="740"/>
        <end position="767"/>
    </location>
</feature>
<dbReference type="FunCoup" id="A0A6P7F4N2">
    <property type="interactions" value="402"/>
</dbReference>
<dbReference type="InterPro" id="IPR013087">
    <property type="entry name" value="Znf_C2H2_type"/>
</dbReference>
<feature type="domain" description="C2H2-type" evidence="7">
    <location>
        <begin position="795"/>
        <end position="822"/>
    </location>
</feature>